<keyword evidence="2" id="KW-1185">Reference proteome</keyword>
<reference evidence="1 2" key="1">
    <citation type="submission" date="2024-09" db="EMBL/GenBank/DDBJ databases">
        <title>Paenibacillus zeirhizospherea sp. nov., isolated from surface of the maize (Zea mays) roots in a horticulture field, Hungary.</title>
        <authorList>
            <person name="Marton D."/>
            <person name="Farkas M."/>
            <person name="Bedics A."/>
            <person name="Toth E."/>
            <person name="Tancsics A."/>
            <person name="Boka K."/>
            <person name="Maroti G."/>
            <person name="Kriszt B."/>
            <person name="Cserhati M."/>
        </authorList>
    </citation>
    <scope>NUCLEOTIDE SEQUENCE [LARGE SCALE GENOMIC DNA]</scope>
    <source>
        <strain evidence="1 2">KCTC 33519</strain>
    </source>
</reference>
<name>A0ABV5B076_9BACL</name>
<sequence>MTGVTGPTGPTVTANNIQVVNGTPQTKTPGQLLNLGPSPNIQNGSAITYNGSDTITLAPNQIYQACYSVTAVTNSTGQVFVGLAGVGGSGSSANGLVPGTILTLSNCSLVNSNVNPTLSLRYGAAAGGATSFNSVEINVVKLQ</sequence>
<comment type="caution">
    <text evidence="1">The sequence shown here is derived from an EMBL/GenBank/DDBJ whole genome shotgun (WGS) entry which is preliminary data.</text>
</comment>
<proteinExistence type="predicted"/>
<gene>
    <name evidence="1" type="ORF">ACE41H_24245</name>
</gene>
<dbReference type="RefSeq" id="WP_375358139.1">
    <property type="nucleotide sequence ID" value="NZ_JBHHMI010000043.1"/>
</dbReference>
<evidence type="ECO:0000313" key="1">
    <source>
        <dbReference type="EMBL" id="MFB5269870.1"/>
    </source>
</evidence>
<protein>
    <submittedName>
        <fullName evidence="1">Uncharacterized protein</fullName>
    </submittedName>
</protein>
<dbReference type="EMBL" id="JBHHMI010000043">
    <property type="protein sequence ID" value="MFB5269870.1"/>
    <property type="molecule type" value="Genomic_DNA"/>
</dbReference>
<organism evidence="1 2">
    <name type="scientific">Paenibacillus enshidis</name>
    <dbReference type="NCBI Taxonomy" id="1458439"/>
    <lineage>
        <taxon>Bacteria</taxon>
        <taxon>Bacillati</taxon>
        <taxon>Bacillota</taxon>
        <taxon>Bacilli</taxon>
        <taxon>Bacillales</taxon>
        <taxon>Paenibacillaceae</taxon>
        <taxon>Paenibacillus</taxon>
    </lineage>
</organism>
<accession>A0ABV5B076</accession>
<dbReference type="Proteomes" id="UP001580346">
    <property type="component" value="Unassembled WGS sequence"/>
</dbReference>
<evidence type="ECO:0000313" key="2">
    <source>
        <dbReference type="Proteomes" id="UP001580346"/>
    </source>
</evidence>